<dbReference type="RefSeq" id="WP_013701013.1">
    <property type="nucleotide sequence ID" value="NC_015385.1"/>
</dbReference>
<dbReference type="GO" id="GO:0003676">
    <property type="term" value="F:nucleic acid binding"/>
    <property type="evidence" value="ECO:0007669"/>
    <property type="project" value="InterPro"/>
</dbReference>
<accession>F2NXA4</accession>
<organism evidence="1 2">
    <name type="scientific">Treponema succinifaciens (strain ATCC 33096 / DSM 2489 / 6091)</name>
    <dbReference type="NCBI Taxonomy" id="869209"/>
    <lineage>
        <taxon>Bacteria</taxon>
        <taxon>Pseudomonadati</taxon>
        <taxon>Spirochaetota</taxon>
        <taxon>Spirochaetia</taxon>
        <taxon>Spirochaetales</taxon>
        <taxon>Treponemataceae</taxon>
        <taxon>Treponema</taxon>
    </lineage>
</organism>
<dbReference type="InterPro" id="IPR011856">
    <property type="entry name" value="tRNA_endonuc-like_dom_sf"/>
</dbReference>
<dbReference type="KEGG" id="tsu:Tresu_0787"/>
<dbReference type="GeneID" id="302997966"/>
<evidence type="ECO:0000313" key="2">
    <source>
        <dbReference type="Proteomes" id="UP000006852"/>
    </source>
</evidence>
<evidence type="ECO:0008006" key="3">
    <source>
        <dbReference type="Google" id="ProtNLM"/>
    </source>
</evidence>
<dbReference type="InterPro" id="IPR011335">
    <property type="entry name" value="Restrct_endonuc-II-like"/>
</dbReference>
<dbReference type="HOGENOM" id="CLU_120783_0_0_12"/>
<dbReference type="EMBL" id="CP002631">
    <property type="protein sequence ID" value="AEB13717.1"/>
    <property type="molecule type" value="Genomic_DNA"/>
</dbReference>
<dbReference type="STRING" id="869209.Tresu_0787"/>
<proteinExistence type="predicted"/>
<dbReference type="Proteomes" id="UP000006852">
    <property type="component" value="Chromosome"/>
</dbReference>
<dbReference type="eggNOG" id="ENOG5032RXJ">
    <property type="taxonomic scope" value="Bacteria"/>
</dbReference>
<name>F2NXA4_TRES6</name>
<protein>
    <recommendedName>
        <fullName evidence="3">DUF4365 domain-containing protein</fullName>
    </recommendedName>
</protein>
<gene>
    <name evidence="1" type="ordered locus">Tresu_0787</name>
</gene>
<reference evidence="2" key="2">
    <citation type="submission" date="2011-04" db="EMBL/GenBank/DDBJ databases">
        <title>The complete genome of chromosome of Treponema succinifaciens DSM 2489.</title>
        <authorList>
            <person name="Lucas S."/>
            <person name="Copeland A."/>
            <person name="Lapidus A."/>
            <person name="Bruce D."/>
            <person name="Goodwin L."/>
            <person name="Pitluck S."/>
            <person name="Peters L."/>
            <person name="Kyrpides N."/>
            <person name="Mavromatis K."/>
            <person name="Ivanova N."/>
            <person name="Ovchinnikova G."/>
            <person name="Teshima H."/>
            <person name="Detter J.C."/>
            <person name="Tapia R."/>
            <person name="Han C."/>
            <person name="Land M."/>
            <person name="Hauser L."/>
            <person name="Markowitz V."/>
            <person name="Cheng J.-F."/>
            <person name="Hugenholtz P."/>
            <person name="Woyke T."/>
            <person name="Wu D."/>
            <person name="Gronow S."/>
            <person name="Wellnitz S."/>
            <person name="Brambilla E."/>
            <person name="Klenk H.-P."/>
            <person name="Eisen J.A."/>
        </authorList>
    </citation>
    <scope>NUCLEOTIDE SEQUENCE [LARGE SCALE GENOMIC DNA]</scope>
    <source>
        <strain evidence="2">ATCC 33096 / DSM 2489 / 6091</strain>
    </source>
</reference>
<sequence length="152" mass="17817">MPRKIWSDLSSMQLGKYGEYYAKMEFTSYGFDVYTSEVDDHGVDFIAKSKNGTFYEVQVKSVRDDNYVFIKKSKIVLQSNRLICFIRFNDNELPDCYVFPATVFEKPDGSLFTSKDYEGLKSQPEYGISVKKKENLEKMKKYRSEITLLELR</sequence>
<dbReference type="Gene3D" id="3.40.1350.10">
    <property type="match status" value="1"/>
</dbReference>
<dbReference type="SUPFAM" id="SSF52980">
    <property type="entry name" value="Restriction endonuclease-like"/>
    <property type="match status" value="1"/>
</dbReference>
<reference evidence="1 2" key="1">
    <citation type="journal article" date="2011" name="Stand. Genomic Sci.">
        <title>Complete genome sequence of Treponema succinifaciens type strain (6091).</title>
        <authorList>
            <person name="Han C."/>
            <person name="Gronow S."/>
            <person name="Teshima H."/>
            <person name="Lapidus A."/>
            <person name="Nolan M."/>
            <person name="Lucas S."/>
            <person name="Hammon N."/>
            <person name="Deshpande S."/>
            <person name="Cheng J.F."/>
            <person name="Zeytun A."/>
            <person name="Tapia R."/>
            <person name="Goodwin L."/>
            <person name="Pitluck S."/>
            <person name="Liolios K."/>
            <person name="Pagani I."/>
            <person name="Ivanova N."/>
            <person name="Mavromatis K."/>
            <person name="Mikhailova N."/>
            <person name="Huntemann M."/>
            <person name="Pati A."/>
            <person name="Chen A."/>
            <person name="Palaniappan K."/>
            <person name="Land M."/>
            <person name="Hauser L."/>
            <person name="Brambilla E.M."/>
            <person name="Rohde M."/>
            <person name="Goker M."/>
            <person name="Woyke T."/>
            <person name="Bristow J."/>
            <person name="Eisen J.A."/>
            <person name="Markowitz V."/>
            <person name="Hugenholtz P."/>
            <person name="Kyrpides N.C."/>
            <person name="Klenk H.P."/>
            <person name="Detter J.C."/>
        </authorList>
    </citation>
    <scope>NUCLEOTIDE SEQUENCE [LARGE SCALE GENOMIC DNA]</scope>
    <source>
        <strain evidence="2">ATCC 33096 / DSM 2489 / 6091</strain>
    </source>
</reference>
<dbReference type="AlphaFoldDB" id="F2NXA4"/>
<evidence type="ECO:0000313" key="1">
    <source>
        <dbReference type="EMBL" id="AEB13717.1"/>
    </source>
</evidence>
<keyword evidence="2" id="KW-1185">Reference proteome</keyword>